<dbReference type="EMBL" id="JAEKCZ010000010">
    <property type="protein sequence ID" value="MBJ2257509.1"/>
    <property type="molecule type" value="Genomic_DNA"/>
</dbReference>
<evidence type="ECO:0000313" key="3">
    <source>
        <dbReference type="EMBL" id="SDU66951.1"/>
    </source>
</evidence>
<evidence type="ECO:0000313" key="5">
    <source>
        <dbReference type="Proteomes" id="UP000658390"/>
    </source>
</evidence>
<keyword evidence="1" id="KW-0732">Signal</keyword>
<gene>
    <name evidence="2" type="ORF">JFT45_13390</name>
    <name evidence="3" type="ORF">SAMN04490201_3645</name>
</gene>
<dbReference type="EMBL" id="LT629795">
    <property type="protein sequence ID" value="SDU66951.1"/>
    <property type="molecule type" value="Genomic_DNA"/>
</dbReference>
<dbReference type="AlphaFoldDB" id="A0A8I1FR71"/>
<dbReference type="OrthoDB" id="5951953at2"/>
<sequence>MRVFYIFTLLGTLLLAGCASNPMDPVADQTVQPPAPGMSQVVFMRDAYTGKAIVSSLYDVTDGKTQFIGVMANGTKIVHPATPGKHTYMVVSEAADFMEADLVAGKTYYALVTPRMGLWKARFSLWPISNDPEASHSLKSKNFKEWVEDTEMVTNSPKSLAWYERVKASVEKKRAEYWPVWQEKSADAVAERTLKPTDGL</sequence>
<feature type="chain" id="PRO_5034364345" description="DUF2846 domain-containing protein" evidence="1">
    <location>
        <begin position="20"/>
        <end position="200"/>
    </location>
</feature>
<dbReference type="GeneID" id="96621217"/>
<evidence type="ECO:0000313" key="4">
    <source>
        <dbReference type="Proteomes" id="UP000182058"/>
    </source>
</evidence>
<accession>A0A8I1FR71</accession>
<feature type="signal peptide" evidence="1">
    <location>
        <begin position="1"/>
        <end position="19"/>
    </location>
</feature>
<name>A0A8I1FR71_9PSED</name>
<dbReference type="PROSITE" id="PS51257">
    <property type="entry name" value="PROKAR_LIPOPROTEIN"/>
    <property type="match status" value="1"/>
</dbReference>
<organism evidence="2 5">
    <name type="scientific">Pseudomonas psychrophila</name>
    <dbReference type="NCBI Taxonomy" id="122355"/>
    <lineage>
        <taxon>Bacteria</taxon>
        <taxon>Pseudomonadati</taxon>
        <taxon>Pseudomonadota</taxon>
        <taxon>Gammaproteobacteria</taxon>
        <taxon>Pseudomonadales</taxon>
        <taxon>Pseudomonadaceae</taxon>
        <taxon>Pseudomonas</taxon>
    </lineage>
</organism>
<reference evidence="3 4" key="1">
    <citation type="submission" date="2016-10" db="EMBL/GenBank/DDBJ databases">
        <authorList>
            <person name="Varghese N."/>
            <person name="Submissions S."/>
        </authorList>
    </citation>
    <scope>NUCLEOTIDE SEQUENCE [LARGE SCALE GENOMIC DNA]</scope>
    <source>
        <strain evidence="3 4">BS3667</strain>
    </source>
</reference>
<dbReference type="RefSeq" id="WP_019828415.1">
    <property type="nucleotide sequence ID" value="NZ_ATLR01000044.1"/>
</dbReference>
<dbReference type="Proteomes" id="UP000182058">
    <property type="component" value="Chromosome I"/>
</dbReference>
<keyword evidence="4" id="KW-1185">Reference proteome</keyword>
<evidence type="ECO:0008006" key="6">
    <source>
        <dbReference type="Google" id="ProtNLM"/>
    </source>
</evidence>
<evidence type="ECO:0000256" key="1">
    <source>
        <dbReference type="SAM" id="SignalP"/>
    </source>
</evidence>
<evidence type="ECO:0000313" key="2">
    <source>
        <dbReference type="EMBL" id="MBJ2257509.1"/>
    </source>
</evidence>
<reference evidence="2" key="2">
    <citation type="submission" date="2020-12" db="EMBL/GenBank/DDBJ databases">
        <title>Antibiotic resistance and phylogeny of Pseudomonas spp. isolated over three decades from chicken meat in the Norwegian food chain.</title>
        <authorList>
            <person name="Moen B."/>
        </authorList>
    </citation>
    <scope>NUCLEOTIDE SEQUENCE</scope>
    <source>
        <strain evidence="2">MF6762</strain>
    </source>
</reference>
<dbReference type="Proteomes" id="UP000658390">
    <property type="component" value="Unassembled WGS sequence"/>
</dbReference>
<proteinExistence type="predicted"/>
<protein>
    <recommendedName>
        <fullName evidence="6">DUF2846 domain-containing protein</fullName>
    </recommendedName>
</protein>